<dbReference type="Pfam" id="PF02207">
    <property type="entry name" value="zf-UBR"/>
    <property type="match status" value="1"/>
</dbReference>
<comment type="caution">
    <text evidence="7">The sequence shown here is derived from an EMBL/GenBank/DDBJ whole genome shotgun (WGS) entry which is preliminary data.</text>
</comment>
<evidence type="ECO:0000256" key="3">
    <source>
        <dbReference type="ARBA" id="ARBA00022833"/>
    </source>
</evidence>
<gene>
    <name evidence="7" type="ORF">H5410_022477</name>
</gene>
<sequence length="298" mass="32996">MADAFEKGAENTVSIGEFLQDLEEQELEEDLVLGGDEGKECTYSKGYMKRHAIFSCLTCTPDGNVRVCTACCLSCHNAHEILELWTKRNFRCDYGNSKFGEFFCKLDASKDVESTKNTYNHNFKGYTAHVAGHILILMLKTNWRISNAASTRTGFIRSILVLSPLIWFQGMTKGSLSARVQQQTTTNSSRDNEVVEDAPLTVGSSKELSNGSSSVETPIADNNPKEDCNGKAVLLGENAATNTLLNQRNTIAGPSTKCVVGLNLLEAPISLEKSKLMFLSKDWREDLCRCPNCTEFYK</sequence>
<dbReference type="GO" id="GO:0008270">
    <property type="term" value="F:zinc ion binding"/>
    <property type="evidence" value="ECO:0007669"/>
    <property type="project" value="UniProtKB-KW"/>
</dbReference>
<dbReference type="Proteomes" id="UP000824120">
    <property type="component" value="Chromosome 4"/>
</dbReference>
<evidence type="ECO:0000313" key="7">
    <source>
        <dbReference type="EMBL" id="KAG5611196.1"/>
    </source>
</evidence>
<keyword evidence="3" id="KW-0862">Zinc</keyword>
<name>A0A9J5ZI26_SOLCO</name>
<proteinExistence type="predicted"/>
<evidence type="ECO:0000256" key="5">
    <source>
        <dbReference type="SAM" id="MobiDB-lite"/>
    </source>
</evidence>
<evidence type="ECO:0000259" key="6">
    <source>
        <dbReference type="PROSITE" id="PS51157"/>
    </source>
</evidence>
<dbReference type="GO" id="GO:0061630">
    <property type="term" value="F:ubiquitin protein ligase activity"/>
    <property type="evidence" value="ECO:0007669"/>
    <property type="project" value="InterPro"/>
</dbReference>
<feature type="compositionally biased region" description="Low complexity" evidence="5">
    <location>
        <begin position="204"/>
        <end position="214"/>
    </location>
</feature>
<dbReference type="PANTHER" id="PTHR13513:SF9">
    <property type="entry name" value="E3 UBIQUITIN-PROTEIN LIGASE UBR7-RELATED"/>
    <property type="match status" value="1"/>
</dbReference>
<evidence type="ECO:0000256" key="1">
    <source>
        <dbReference type="ARBA" id="ARBA00022723"/>
    </source>
</evidence>
<reference evidence="7 8" key="1">
    <citation type="submission" date="2020-09" db="EMBL/GenBank/DDBJ databases">
        <title>De no assembly of potato wild relative species, Solanum commersonii.</title>
        <authorList>
            <person name="Cho K."/>
        </authorList>
    </citation>
    <scope>NUCLEOTIDE SEQUENCE [LARGE SCALE GENOMIC DNA]</scope>
    <source>
        <strain evidence="7">LZ3.2</strain>
        <tissue evidence="7">Leaf</tissue>
    </source>
</reference>
<feature type="zinc finger region" description="UBR-type" evidence="4">
    <location>
        <begin position="39"/>
        <end position="109"/>
    </location>
</feature>
<dbReference type="OrthoDB" id="10262564at2759"/>
<dbReference type="EMBL" id="JACXVP010000004">
    <property type="protein sequence ID" value="KAG5611196.1"/>
    <property type="molecule type" value="Genomic_DNA"/>
</dbReference>
<dbReference type="GO" id="GO:0005737">
    <property type="term" value="C:cytoplasm"/>
    <property type="evidence" value="ECO:0007669"/>
    <property type="project" value="TreeGrafter"/>
</dbReference>
<dbReference type="InterPro" id="IPR047506">
    <property type="entry name" value="UBR7-like_UBR-box"/>
</dbReference>
<accession>A0A9J5ZI26</accession>
<dbReference type="PROSITE" id="PS51157">
    <property type="entry name" value="ZF_UBR"/>
    <property type="match status" value="1"/>
</dbReference>
<dbReference type="InterPro" id="IPR003126">
    <property type="entry name" value="Znf_UBR"/>
</dbReference>
<dbReference type="InterPro" id="IPR040204">
    <property type="entry name" value="UBR7"/>
</dbReference>
<dbReference type="CDD" id="cd19677">
    <property type="entry name" value="UBR-box_UBR7"/>
    <property type="match status" value="1"/>
</dbReference>
<dbReference type="AlphaFoldDB" id="A0A9J5ZI26"/>
<organism evidence="7 8">
    <name type="scientific">Solanum commersonii</name>
    <name type="common">Commerson's wild potato</name>
    <name type="synonym">Commerson's nightshade</name>
    <dbReference type="NCBI Taxonomy" id="4109"/>
    <lineage>
        <taxon>Eukaryota</taxon>
        <taxon>Viridiplantae</taxon>
        <taxon>Streptophyta</taxon>
        <taxon>Embryophyta</taxon>
        <taxon>Tracheophyta</taxon>
        <taxon>Spermatophyta</taxon>
        <taxon>Magnoliopsida</taxon>
        <taxon>eudicotyledons</taxon>
        <taxon>Gunneridae</taxon>
        <taxon>Pentapetalae</taxon>
        <taxon>asterids</taxon>
        <taxon>lamiids</taxon>
        <taxon>Solanales</taxon>
        <taxon>Solanaceae</taxon>
        <taxon>Solanoideae</taxon>
        <taxon>Solaneae</taxon>
        <taxon>Solanum</taxon>
    </lineage>
</organism>
<keyword evidence="8" id="KW-1185">Reference proteome</keyword>
<keyword evidence="1" id="KW-0479">Metal-binding</keyword>
<dbReference type="PANTHER" id="PTHR13513">
    <property type="entry name" value="E3 UBIQUITIN-PROTEIN LIGASE UBR7"/>
    <property type="match status" value="1"/>
</dbReference>
<feature type="region of interest" description="Disordered" evidence="5">
    <location>
        <begin position="200"/>
        <end position="225"/>
    </location>
</feature>
<evidence type="ECO:0000256" key="2">
    <source>
        <dbReference type="ARBA" id="ARBA00022771"/>
    </source>
</evidence>
<keyword evidence="2" id="KW-0863">Zinc-finger</keyword>
<evidence type="ECO:0000256" key="4">
    <source>
        <dbReference type="PROSITE-ProRule" id="PRU00508"/>
    </source>
</evidence>
<protein>
    <recommendedName>
        <fullName evidence="6">UBR-type domain-containing protein</fullName>
    </recommendedName>
</protein>
<evidence type="ECO:0000313" key="8">
    <source>
        <dbReference type="Proteomes" id="UP000824120"/>
    </source>
</evidence>
<dbReference type="SMART" id="SM00396">
    <property type="entry name" value="ZnF_UBR1"/>
    <property type="match status" value="1"/>
</dbReference>
<feature type="domain" description="UBR-type" evidence="6">
    <location>
        <begin position="39"/>
        <end position="109"/>
    </location>
</feature>